<feature type="region of interest" description="Disordered" evidence="1">
    <location>
        <begin position="40"/>
        <end position="100"/>
    </location>
</feature>
<dbReference type="EMBL" id="KV745082">
    <property type="protein sequence ID" value="OCK78079.1"/>
    <property type="molecule type" value="Genomic_DNA"/>
</dbReference>
<dbReference type="AlphaFoldDB" id="A0A8E2JDI5"/>
<sequence>MPLVLPFALPPSAFASIFWKGWYPVLVSNPRGSNLAFVTSPRLQQDDKNPTRVTGGSRIRGAGRDARGKSRSIGGRGDKLRQQNEPSAAFSWTGENSVSQ</sequence>
<proteinExistence type="predicted"/>
<keyword evidence="3" id="KW-1185">Reference proteome</keyword>
<protein>
    <submittedName>
        <fullName evidence="2">Uncharacterized protein</fullName>
    </submittedName>
</protein>
<reference evidence="2 3" key="1">
    <citation type="journal article" date="2016" name="Nat. Commun.">
        <title>Ectomycorrhizal ecology is imprinted in the genome of the dominant symbiotic fungus Cenococcum geophilum.</title>
        <authorList>
            <consortium name="DOE Joint Genome Institute"/>
            <person name="Peter M."/>
            <person name="Kohler A."/>
            <person name="Ohm R.A."/>
            <person name="Kuo A."/>
            <person name="Krutzmann J."/>
            <person name="Morin E."/>
            <person name="Arend M."/>
            <person name="Barry K.W."/>
            <person name="Binder M."/>
            <person name="Choi C."/>
            <person name="Clum A."/>
            <person name="Copeland A."/>
            <person name="Grisel N."/>
            <person name="Haridas S."/>
            <person name="Kipfer T."/>
            <person name="LaButti K."/>
            <person name="Lindquist E."/>
            <person name="Lipzen A."/>
            <person name="Maire R."/>
            <person name="Meier B."/>
            <person name="Mihaltcheva S."/>
            <person name="Molinier V."/>
            <person name="Murat C."/>
            <person name="Poggeler S."/>
            <person name="Quandt C.A."/>
            <person name="Sperisen C."/>
            <person name="Tritt A."/>
            <person name="Tisserant E."/>
            <person name="Crous P.W."/>
            <person name="Henrissat B."/>
            <person name="Nehls U."/>
            <person name="Egli S."/>
            <person name="Spatafora J.W."/>
            <person name="Grigoriev I.V."/>
            <person name="Martin F.M."/>
        </authorList>
    </citation>
    <scope>NUCLEOTIDE SEQUENCE [LARGE SCALE GENOMIC DNA]</scope>
    <source>
        <strain evidence="2 3">CBS 459.81</strain>
    </source>
</reference>
<evidence type="ECO:0000313" key="2">
    <source>
        <dbReference type="EMBL" id="OCK78079.1"/>
    </source>
</evidence>
<name>A0A8E2JDI5_9PEZI</name>
<gene>
    <name evidence="2" type="ORF">K432DRAFT_384150</name>
</gene>
<dbReference type="Proteomes" id="UP000250266">
    <property type="component" value="Unassembled WGS sequence"/>
</dbReference>
<accession>A0A8E2JDI5</accession>
<organism evidence="2 3">
    <name type="scientific">Lepidopterella palustris CBS 459.81</name>
    <dbReference type="NCBI Taxonomy" id="1314670"/>
    <lineage>
        <taxon>Eukaryota</taxon>
        <taxon>Fungi</taxon>
        <taxon>Dikarya</taxon>
        <taxon>Ascomycota</taxon>
        <taxon>Pezizomycotina</taxon>
        <taxon>Dothideomycetes</taxon>
        <taxon>Pleosporomycetidae</taxon>
        <taxon>Mytilinidiales</taxon>
        <taxon>Argynnaceae</taxon>
        <taxon>Lepidopterella</taxon>
    </lineage>
</organism>
<evidence type="ECO:0000256" key="1">
    <source>
        <dbReference type="SAM" id="MobiDB-lite"/>
    </source>
</evidence>
<evidence type="ECO:0000313" key="3">
    <source>
        <dbReference type="Proteomes" id="UP000250266"/>
    </source>
</evidence>